<dbReference type="Proteomes" id="UP001333996">
    <property type="component" value="Unassembled WGS sequence"/>
</dbReference>
<accession>A0ABU7F9X4</accession>
<evidence type="ECO:0000256" key="1">
    <source>
        <dbReference type="SAM" id="MobiDB-lite"/>
    </source>
</evidence>
<dbReference type="RefSeq" id="WP_329504874.1">
    <property type="nucleotide sequence ID" value="NZ_BAAAYZ010000218.1"/>
</dbReference>
<organism evidence="2 3">
    <name type="scientific">Streptomyces chiangmaiensis</name>
    <dbReference type="NCBI Taxonomy" id="766497"/>
    <lineage>
        <taxon>Bacteria</taxon>
        <taxon>Bacillati</taxon>
        <taxon>Actinomycetota</taxon>
        <taxon>Actinomycetes</taxon>
        <taxon>Kitasatosporales</taxon>
        <taxon>Streptomycetaceae</taxon>
        <taxon>Streptomyces</taxon>
    </lineage>
</organism>
<evidence type="ECO:0000313" key="2">
    <source>
        <dbReference type="EMBL" id="MED7820991.1"/>
    </source>
</evidence>
<gene>
    <name evidence="2" type="ORF">VXC91_03045</name>
</gene>
<keyword evidence="3" id="KW-1185">Reference proteome</keyword>
<reference evidence="2" key="1">
    <citation type="submission" date="2024-01" db="EMBL/GenBank/DDBJ databases">
        <title>First draft genome sequence data of TA4-1, the type strain of Gram-positive actinobacterium Streptomyces chiangmaiensis.</title>
        <authorList>
            <person name="Yasawong M."/>
            <person name="Nantapong N."/>
        </authorList>
    </citation>
    <scope>NUCLEOTIDE SEQUENCE</scope>
    <source>
        <strain evidence="2">TA4-1</strain>
    </source>
</reference>
<feature type="region of interest" description="Disordered" evidence="1">
    <location>
        <begin position="68"/>
        <end position="90"/>
    </location>
</feature>
<feature type="region of interest" description="Disordered" evidence="1">
    <location>
        <begin position="20"/>
        <end position="41"/>
    </location>
</feature>
<sequence length="90" mass="9385">MRFGRTPARLPHYCSTCSDSTGSGRAVSTVRGSPGDGREPVVEETTVREAEFDPNGRADGPDFQECLGGGRPSPCPVRGHTATAAPVVAQ</sequence>
<comment type="caution">
    <text evidence="2">The sequence shown here is derived from an EMBL/GenBank/DDBJ whole genome shotgun (WGS) entry which is preliminary data.</text>
</comment>
<proteinExistence type="predicted"/>
<dbReference type="EMBL" id="JAYWVC010000005">
    <property type="protein sequence ID" value="MED7820991.1"/>
    <property type="molecule type" value="Genomic_DNA"/>
</dbReference>
<name>A0ABU7F9X4_9ACTN</name>
<protein>
    <submittedName>
        <fullName evidence="2">Uncharacterized protein</fullName>
    </submittedName>
</protein>
<evidence type="ECO:0000313" key="3">
    <source>
        <dbReference type="Proteomes" id="UP001333996"/>
    </source>
</evidence>